<dbReference type="SUPFAM" id="SSF57701">
    <property type="entry name" value="Zn2/Cys6 DNA-binding domain"/>
    <property type="match status" value="1"/>
</dbReference>
<keyword evidence="3" id="KW-0238">DNA-binding</keyword>
<dbReference type="GO" id="GO:0000976">
    <property type="term" value="F:transcription cis-regulatory region binding"/>
    <property type="evidence" value="ECO:0007669"/>
    <property type="project" value="TreeGrafter"/>
</dbReference>
<evidence type="ECO:0000256" key="1">
    <source>
        <dbReference type="ARBA" id="ARBA00004123"/>
    </source>
</evidence>
<protein>
    <submittedName>
        <fullName evidence="8">C6 finger domain-containing protein</fullName>
    </submittedName>
</protein>
<dbReference type="PROSITE" id="PS00463">
    <property type="entry name" value="ZN2_CY6_FUNGAL_1"/>
    <property type="match status" value="1"/>
</dbReference>
<proteinExistence type="predicted"/>
<evidence type="ECO:0000256" key="4">
    <source>
        <dbReference type="ARBA" id="ARBA00023163"/>
    </source>
</evidence>
<dbReference type="EMBL" id="CP069103">
    <property type="protein sequence ID" value="QSS52000.1"/>
    <property type="molecule type" value="Genomic_DNA"/>
</dbReference>
<dbReference type="Pfam" id="PF11951">
    <property type="entry name" value="Fungal_trans_2"/>
    <property type="match status" value="1"/>
</dbReference>
<organism evidence="8 9">
    <name type="scientific">Ajellomyces capsulatus (strain H88)</name>
    <name type="common">Darling's disease fungus</name>
    <name type="synonym">Histoplasma capsulatum</name>
    <dbReference type="NCBI Taxonomy" id="544711"/>
    <lineage>
        <taxon>Eukaryota</taxon>
        <taxon>Fungi</taxon>
        <taxon>Dikarya</taxon>
        <taxon>Ascomycota</taxon>
        <taxon>Pezizomycotina</taxon>
        <taxon>Eurotiomycetes</taxon>
        <taxon>Eurotiomycetidae</taxon>
        <taxon>Onygenales</taxon>
        <taxon>Ajellomycetaceae</taxon>
        <taxon>Histoplasma</taxon>
    </lineage>
</organism>
<sequence>MGGNDVGSGVDLGERNMLSLGSTTSKTPPPQIPTGSKKFSAGPCYTCRRRRVTCDRLLPTCQKCDKAQKACLGYTKPITWVRGIASRGKMMGLTFGNVTAKKASPGYPVHGVVPPGGNEPADSVSTGGLGLVQTSLGLPCNIGCLSSWSPSLVVSNVVEECPRSGVAFPEWNSSGRCNETERGYNPPIPLTLIDPLFQGLDKISRHYLTYFDRNFCKLMVLFEVPHNNPYRRLIQMVNVSSGLCAAMAAIGACHHLHILHYSDQSQPVERSCKSKGSLLEDGEQFARSPNPNVRVAYQHLLLLKHRALCQLEQTLSNPKTRGEDAPIASALLLMVLDMVESGRGTWKLHVEGAKKLLQSRIFPLLAKASDGASPLPRAIYDGFNMFLAGSCLTFDIMGSTLTPSGSWSEPISSHLITSPNLLSDTEKKVWLGCPGSLLRIILYISSLRHTASSPQTLAPRVNISTILSQINAFDPERWTRDIYSSLYTGTEYQVSDHHLSRGSHWRTPPVLESSDSTDSNIPFSNSDALYHLASAYKITITIYAIRILLHPSPDECTFFAEQVTKVLNHLSLIPPTSELFKSILWPTFIAGAECRCPEQRTWFHDKLDQMWRQCWTLNIREAMRVLDVIWRREYQHDGDWAADFDRLGANWLFI</sequence>
<dbReference type="VEuPathDB" id="FungiDB:I7I53_07488"/>
<evidence type="ECO:0000259" key="7">
    <source>
        <dbReference type="PROSITE" id="PS50048"/>
    </source>
</evidence>
<dbReference type="PROSITE" id="PS50048">
    <property type="entry name" value="ZN2_CY6_FUNGAL_2"/>
    <property type="match status" value="1"/>
</dbReference>
<dbReference type="GO" id="GO:0000981">
    <property type="term" value="F:DNA-binding transcription factor activity, RNA polymerase II-specific"/>
    <property type="evidence" value="ECO:0007669"/>
    <property type="project" value="InterPro"/>
</dbReference>
<gene>
    <name evidence="8" type="primary">ACR2</name>
    <name evidence="8" type="ORF">I7I53_07488</name>
</gene>
<dbReference type="InterPro" id="IPR001138">
    <property type="entry name" value="Zn2Cys6_DnaBD"/>
</dbReference>
<dbReference type="AlphaFoldDB" id="A0A8A1LEM0"/>
<dbReference type="CDD" id="cd00067">
    <property type="entry name" value="GAL4"/>
    <property type="match status" value="1"/>
</dbReference>
<name>A0A8A1LEM0_AJEC8</name>
<dbReference type="GO" id="GO:0045944">
    <property type="term" value="P:positive regulation of transcription by RNA polymerase II"/>
    <property type="evidence" value="ECO:0007669"/>
    <property type="project" value="TreeGrafter"/>
</dbReference>
<dbReference type="Proteomes" id="UP000663419">
    <property type="component" value="Chromosome 2"/>
</dbReference>
<evidence type="ECO:0000256" key="5">
    <source>
        <dbReference type="ARBA" id="ARBA00023242"/>
    </source>
</evidence>
<keyword evidence="2" id="KW-0805">Transcription regulation</keyword>
<dbReference type="GO" id="GO:0008270">
    <property type="term" value="F:zinc ion binding"/>
    <property type="evidence" value="ECO:0007669"/>
    <property type="project" value="InterPro"/>
</dbReference>
<evidence type="ECO:0000313" key="8">
    <source>
        <dbReference type="EMBL" id="QSS52000.1"/>
    </source>
</evidence>
<comment type="subcellular location">
    <subcellularLocation>
        <location evidence="1">Nucleus</location>
    </subcellularLocation>
</comment>
<dbReference type="Gene3D" id="4.10.240.10">
    <property type="entry name" value="Zn(2)-C6 fungal-type DNA-binding domain"/>
    <property type="match status" value="1"/>
</dbReference>
<dbReference type="PANTHER" id="PTHR37534:SF51">
    <property type="entry name" value="ACRIFLAVINE SENSITIVITY CONTROL PROTEIN ACR-2"/>
    <property type="match status" value="1"/>
</dbReference>
<accession>A0A8A1LEM0</accession>
<dbReference type="Pfam" id="PF00172">
    <property type="entry name" value="Zn_clus"/>
    <property type="match status" value="1"/>
</dbReference>
<evidence type="ECO:0000256" key="2">
    <source>
        <dbReference type="ARBA" id="ARBA00023015"/>
    </source>
</evidence>
<dbReference type="InterPro" id="IPR036864">
    <property type="entry name" value="Zn2-C6_fun-type_DNA-bd_sf"/>
</dbReference>
<dbReference type="PANTHER" id="PTHR37534">
    <property type="entry name" value="TRANSCRIPTIONAL ACTIVATOR PROTEIN UGA3"/>
    <property type="match status" value="1"/>
</dbReference>
<feature type="domain" description="Zn(2)-C6 fungal-type" evidence="7">
    <location>
        <begin position="43"/>
        <end position="71"/>
    </location>
</feature>
<evidence type="ECO:0000256" key="6">
    <source>
        <dbReference type="SAM" id="MobiDB-lite"/>
    </source>
</evidence>
<keyword evidence="4" id="KW-0804">Transcription</keyword>
<dbReference type="SMART" id="SM00066">
    <property type="entry name" value="GAL4"/>
    <property type="match status" value="1"/>
</dbReference>
<dbReference type="InterPro" id="IPR021858">
    <property type="entry name" value="Fun_TF"/>
</dbReference>
<reference evidence="8" key="1">
    <citation type="submission" date="2021-01" db="EMBL/GenBank/DDBJ databases">
        <title>Chromosome-level genome assembly of a human fungal pathogen reveals clustering of transcriptionally co-regulated genes.</title>
        <authorList>
            <person name="Voorhies M."/>
            <person name="Cohen S."/>
            <person name="Shea T.P."/>
            <person name="Petrus S."/>
            <person name="Munoz J.F."/>
            <person name="Poplawski S."/>
            <person name="Goldman W.E."/>
            <person name="Michael T."/>
            <person name="Cuomo C.A."/>
            <person name="Sil A."/>
            <person name="Beyhan S."/>
        </authorList>
    </citation>
    <scope>NUCLEOTIDE SEQUENCE</scope>
    <source>
        <strain evidence="8">H88</strain>
    </source>
</reference>
<evidence type="ECO:0000256" key="3">
    <source>
        <dbReference type="ARBA" id="ARBA00023125"/>
    </source>
</evidence>
<dbReference type="GO" id="GO:0005634">
    <property type="term" value="C:nucleus"/>
    <property type="evidence" value="ECO:0007669"/>
    <property type="project" value="UniProtKB-SubCell"/>
</dbReference>
<evidence type="ECO:0000313" key="9">
    <source>
        <dbReference type="Proteomes" id="UP000663419"/>
    </source>
</evidence>
<keyword evidence="5" id="KW-0539">Nucleus</keyword>
<feature type="region of interest" description="Disordered" evidence="6">
    <location>
        <begin position="1"/>
        <end position="37"/>
    </location>
</feature>